<evidence type="ECO:0000313" key="4">
    <source>
        <dbReference type="EMBL" id="TPG79994.1"/>
    </source>
</evidence>
<dbReference type="PANTHER" id="PTHR43877">
    <property type="entry name" value="AMINOALKYLPHOSPHONATE N-ACETYLTRANSFERASE-RELATED-RELATED"/>
    <property type="match status" value="1"/>
</dbReference>
<gene>
    <name evidence="4" type="ORF">EAH74_22480</name>
</gene>
<evidence type="ECO:0000259" key="3">
    <source>
        <dbReference type="PROSITE" id="PS51186"/>
    </source>
</evidence>
<dbReference type="Proteomes" id="UP000320914">
    <property type="component" value="Unassembled WGS sequence"/>
</dbReference>
<evidence type="ECO:0000313" key="5">
    <source>
        <dbReference type="Proteomes" id="UP000320914"/>
    </source>
</evidence>
<sequence length="157" mass="17571">MNNRIRLATPKDAAAISQVIIQSLRQSNALDYPPEVITQVEKSFSAEAIRTLLNQRQVFVATIDNRVVATASLDQDVVRSVFVEPSHQGVGFGRQLMATLQSVAQDARIEVLRVPSSITAEAFYFKLGYRKVRDEFHGAERTIIMERRPTPVVDDSN</sequence>
<dbReference type="Gene3D" id="3.40.630.30">
    <property type="match status" value="1"/>
</dbReference>
<keyword evidence="2" id="KW-0012">Acyltransferase</keyword>
<organism evidence="4 5">
    <name type="scientific">Pseudomonas mandelii</name>
    <dbReference type="NCBI Taxonomy" id="75612"/>
    <lineage>
        <taxon>Bacteria</taxon>
        <taxon>Pseudomonadati</taxon>
        <taxon>Pseudomonadota</taxon>
        <taxon>Gammaproteobacteria</taxon>
        <taxon>Pseudomonadales</taxon>
        <taxon>Pseudomonadaceae</taxon>
        <taxon>Pseudomonas</taxon>
    </lineage>
</organism>
<dbReference type="GO" id="GO:0016747">
    <property type="term" value="F:acyltransferase activity, transferring groups other than amino-acyl groups"/>
    <property type="evidence" value="ECO:0007669"/>
    <property type="project" value="InterPro"/>
</dbReference>
<accession>A0A502I1X8</accession>
<reference evidence="4 5" key="1">
    <citation type="journal article" date="2019" name="Environ. Microbiol.">
        <title>Species interactions and distinct microbial communities in high Arctic permafrost affected cryosols are associated with the CH4 and CO2 gas fluxes.</title>
        <authorList>
            <person name="Altshuler I."/>
            <person name="Hamel J."/>
            <person name="Turney S."/>
            <person name="Magnuson E."/>
            <person name="Levesque R."/>
            <person name="Greer C."/>
            <person name="Whyte L.G."/>
        </authorList>
    </citation>
    <scope>NUCLEOTIDE SEQUENCE [LARGE SCALE GENOMIC DNA]</scope>
    <source>
        <strain evidence="4 5">OWC5</strain>
    </source>
</reference>
<dbReference type="InterPro" id="IPR016181">
    <property type="entry name" value="Acyl_CoA_acyltransferase"/>
</dbReference>
<dbReference type="InterPro" id="IPR000182">
    <property type="entry name" value="GNAT_dom"/>
</dbReference>
<evidence type="ECO:0000256" key="2">
    <source>
        <dbReference type="ARBA" id="ARBA00023315"/>
    </source>
</evidence>
<proteinExistence type="predicted"/>
<dbReference type="InterPro" id="IPR050832">
    <property type="entry name" value="Bact_Acetyltransf"/>
</dbReference>
<protein>
    <submittedName>
        <fullName evidence="4">GNAT family N-acetyltransferase</fullName>
    </submittedName>
</protein>
<dbReference type="RefSeq" id="WP_140681165.1">
    <property type="nucleotide sequence ID" value="NZ_RCZA01000010.1"/>
</dbReference>
<comment type="caution">
    <text evidence="4">The sequence shown here is derived from an EMBL/GenBank/DDBJ whole genome shotgun (WGS) entry which is preliminary data.</text>
</comment>
<dbReference type="AlphaFoldDB" id="A0A502I1X8"/>
<dbReference type="PROSITE" id="PS51186">
    <property type="entry name" value="GNAT"/>
    <property type="match status" value="1"/>
</dbReference>
<dbReference type="CDD" id="cd04301">
    <property type="entry name" value="NAT_SF"/>
    <property type="match status" value="1"/>
</dbReference>
<keyword evidence="1 4" id="KW-0808">Transferase</keyword>
<dbReference type="EMBL" id="RCZA01000010">
    <property type="protein sequence ID" value="TPG79994.1"/>
    <property type="molecule type" value="Genomic_DNA"/>
</dbReference>
<name>A0A502I1X8_9PSED</name>
<feature type="domain" description="N-acetyltransferase" evidence="3">
    <location>
        <begin position="3"/>
        <end position="150"/>
    </location>
</feature>
<dbReference type="SUPFAM" id="SSF55729">
    <property type="entry name" value="Acyl-CoA N-acyltransferases (Nat)"/>
    <property type="match status" value="1"/>
</dbReference>
<evidence type="ECO:0000256" key="1">
    <source>
        <dbReference type="ARBA" id="ARBA00022679"/>
    </source>
</evidence>
<dbReference type="Pfam" id="PF13673">
    <property type="entry name" value="Acetyltransf_10"/>
    <property type="match status" value="1"/>
</dbReference>
<dbReference type="PANTHER" id="PTHR43877:SF1">
    <property type="entry name" value="ACETYLTRANSFERASE"/>
    <property type="match status" value="1"/>
</dbReference>